<dbReference type="HOGENOM" id="CLU_3204767_0_0_9"/>
<protein>
    <submittedName>
        <fullName evidence="1">Uncharacterized protein</fullName>
    </submittedName>
</protein>
<reference evidence="1 2" key="1">
    <citation type="submission" date="2009-08" db="EMBL/GenBank/DDBJ databases">
        <authorList>
            <person name="Weinstock G."/>
            <person name="Sodergren E."/>
            <person name="Clifton S."/>
            <person name="Fulton L."/>
            <person name="Fulton B."/>
            <person name="Courtney L."/>
            <person name="Fronick C."/>
            <person name="Harrison M."/>
            <person name="Strong C."/>
            <person name="Farmer C."/>
            <person name="Delahaunty K."/>
            <person name="Markovic C."/>
            <person name="Hall O."/>
            <person name="Minx P."/>
            <person name="Tomlinson C."/>
            <person name="Mitreva M."/>
            <person name="Nelson J."/>
            <person name="Hou S."/>
            <person name="Wollam A."/>
            <person name="Pepin K.H."/>
            <person name="Johnson M."/>
            <person name="Bhonagiri V."/>
            <person name="Nash W.E."/>
            <person name="Warren W."/>
            <person name="Chinwalla A."/>
            <person name="Mardis E.R."/>
            <person name="Wilson R.K."/>
        </authorList>
    </citation>
    <scope>NUCLEOTIDE SEQUENCE [LARGE SCALE GENOMIC DNA]</scope>
    <source>
        <strain evidence="1 2">L1-82</strain>
    </source>
</reference>
<dbReference type="EMBL" id="ABYJ02000202">
    <property type="protein sequence ID" value="EEU99475.1"/>
    <property type="molecule type" value="Genomic_DNA"/>
</dbReference>
<proteinExistence type="predicted"/>
<organism evidence="1 2">
    <name type="scientific">Roseburia intestinalis L1-82</name>
    <dbReference type="NCBI Taxonomy" id="536231"/>
    <lineage>
        <taxon>Bacteria</taxon>
        <taxon>Bacillati</taxon>
        <taxon>Bacillota</taxon>
        <taxon>Clostridia</taxon>
        <taxon>Lachnospirales</taxon>
        <taxon>Lachnospiraceae</taxon>
        <taxon>Roseburia</taxon>
    </lineage>
</organism>
<evidence type="ECO:0000313" key="2">
    <source>
        <dbReference type="Proteomes" id="UP000004828"/>
    </source>
</evidence>
<accession>C7GFB7</accession>
<evidence type="ECO:0000313" key="1">
    <source>
        <dbReference type="EMBL" id="EEU99475.1"/>
    </source>
</evidence>
<gene>
    <name evidence="1" type="ORF">ROSINTL182_08622</name>
</gene>
<dbReference type="Proteomes" id="UP000004828">
    <property type="component" value="Unassembled WGS sequence"/>
</dbReference>
<sequence length="45" mass="5224">MFINISYRLYAVSGGICYTNIYSERQLRSTDAMRKDGVTMKKKTI</sequence>
<comment type="caution">
    <text evidence="1">The sequence shown here is derived from an EMBL/GenBank/DDBJ whole genome shotgun (WGS) entry which is preliminary data.</text>
</comment>
<dbReference type="AlphaFoldDB" id="C7GFB7"/>
<name>C7GFB7_9FIRM</name>